<organism evidence="1 2">
    <name type="scientific">Pedobacter punctiformis</name>
    <dbReference type="NCBI Taxonomy" id="3004097"/>
    <lineage>
        <taxon>Bacteria</taxon>
        <taxon>Pseudomonadati</taxon>
        <taxon>Bacteroidota</taxon>
        <taxon>Sphingobacteriia</taxon>
        <taxon>Sphingobacteriales</taxon>
        <taxon>Sphingobacteriaceae</taxon>
        <taxon>Pedobacter</taxon>
    </lineage>
</organism>
<proteinExistence type="predicted"/>
<sequence>MLENLNELVRENAQDAVVNNSAIPNEHNEAVIQAASSSIFDTLKDKLTSGDIGSLTDIFKGGNAEGSAVANQASGSFIDKLGSLGISGDTAKSIAAAIIPVIISKFTQKTNDPNDSSFNIQDVVGKLAGGADGKFDLTDVIGMITGNKDQAAGAQPDGGGILDKLKGMFN</sequence>
<name>A0ABT4LB96_9SPHI</name>
<gene>
    <name evidence="1" type="ORF">O0955_14355</name>
</gene>
<protein>
    <submittedName>
        <fullName evidence="1">DUF937 domain-containing protein</fullName>
    </submittedName>
</protein>
<reference evidence="1" key="1">
    <citation type="submission" date="2022-12" db="EMBL/GenBank/DDBJ databases">
        <title>Genome sequence of HCMS5-2.</title>
        <authorList>
            <person name="Woo H."/>
        </authorList>
    </citation>
    <scope>NUCLEOTIDE SEQUENCE</scope>
    <source>
        <strain evidence="1">HCMS5-2</strain>
    </source>
</reference>
<evidence type="ECO:0000313" key="1">
    <source>
        <dbReference type="EMBL" id="MCZ4245188.1"/>
    </source>
</evidence>
<dbReference type="EMBL" id="JAPWGM010000005">
    <property type="protein sequence ID" value="MCZ4245188.1"/>
    <property type="molecule type" value="Genomic_DNA"/>
</dbReference>
<keyword evidence="2" id="KW-1185">Reference proteome</keyword>
<evidence type="ECO:0000313" key="2">
    <source>
        <dbReference type="Proteomes" id="UP001144347"/>
    </source>
</evidence>
<accession>A0ABT4LB96</accession>
<comment type="caution">
    <text evidence="1">The sequence shown here is derived from an EMBL/GenBank/DDBJ whole genome shotgun (WGS) entry which is preliminary data.</text>
</comment>
<dbReference type="Proteomes" id="UP001144347">
    <property type="component" value="Unassembled WGS sequence"/>
</dbReference>
<dbReference type="RefSeq" id="WP_269428244.1">
    <property type="nucleotide sequence ID" value="NZ_JAPWGM010000005.1"/>
</dbReference>